<feature type="compositionally biased region" description="Basic and acidic residues" evidence="2">
    <location>
        <begin position="284"/>
        <end position="306"/>
    </location>
</feature>
<gene>
    <name evidence="5" type="ORF">NDI56_05040</name>
</gene>
<organism evidence="5 6">
    <name type="scientific">Haloarcula saliterrae</name>
    <dbReference type="NCBI Taxonomy" id="2950534"/>
    <lineage>
        <taxon>Archaea</taxon>
        <taxon>Methanobacteriati</taxon>
        <taxon>Methanobacteriota</taxon>
        <taxon>Stenosarchaea group</taxon>
        <taxon>Halobacteria</taxon>
        <taxon>Halobacteriales</taxon>
        <taxon>Haloarculaceae</taxon>
        <taxon>Haloarcula</taxon>
    </lineage>
</organism>
<keyword evidence="3" id="KW-1133">Transmembrane helix</keyword>
<keyword evidence="3" id="KW-0812">Transmembrane</keyword>
<dbReference type="RefSeq" id="WP_310918317.1">
    <property type="nucleotide sequence ID" value="NZ_JAMQON010000001.1"/>
</dbReference>
<keyword evidence="1" id="KW-0732">Signal</keyword>
<evidence type="ECO:0000313" key="6">
    <source>
        <dbReference type="Proteomes" id="UP001259659"/>
    </source>
</evidence>
<evidence type="ECO:0000313" key="5">
    <source>
        <dbReference type="EMBL" id="MDS0258756.1"/>
    </source>
</evidence>
<evidence type="ECO:0000259" key="4">
    <source>
        <dbReference type="Pfam" id="PF24318"/>
    </source>
</evidence>
<sequence length="340" mass="36201">MRRETLLGGAIGAVVLTMVVGLVAIPGALAEPPEELRESRLEMQQPYVEATAVGGETVTLSLSARLAHRGGPADNVTVETRAVDTETGLVETTERLSLGTLDGDRDVPYTTNITVERAGSYRIETEVYADGRRATTHSGTVSNLDALVPASARSAVRFHEFDDASADLEAISYRIVDVRDNESRLNVTTYLTNTGDDAAGGVEVQLRARQAESNVIADADTVTVGEIRPGRTRTVSTELAVPDGYDYWLDGILSSDGVIVGTERSVADLDPTETLRANTTTRETGFRSDDFVRRTESGGDRDRSNEESQLTTGGSGPGFTVGTGLAALALAALVAIRRQI</sequence>
<feature type="domain" description="DUF7490" evidence="4">
    <location>
        <begin position="41"/>
        <end position="145"/>
    </location>
</feature>
<dbReference type="NCBIfam" id="TIGR04126">
    <property type="entry name" value="PGF_CTERM"/>
    <property type="match status" value="1"/>
</dbReference>
<reference evidence="5 6" key="1">
    <citation type="submission" date="2022-06" db="EMBL/GenBank/DDBJ databases">
        <title>Haloarcula sp. a new haloarchaeum isolate from saline soil.</title>
        <authorList>
            <person name="Strakova D."/>
            <person name="Galisteo C."/>
            <person name="Sanchez-Porro C."/>
            <person name="Ventosa A."/>
        </authorList>
    </citation>
    <scope>NUCLEOTIDE SEQUENCE [LARGE SCALE GENOMIC DNA]</scope>
    <source>
        <strain evidence="5 6">S1CR25-12</strain>
    </source>
</reference>
<keyword evidence="3" id="KW-0472">Membrane</keyword>
<dbReference type="EMBL" id="JAMQON010000001">
    <property type="protein sequence ID" value="MDS0258756.1"/>
    <property type="molecule type" value="Genomic_DNA"/>
</dbReference>
<dbReference type="InterPro" id="IPR055913">
    <property type="entry name" value="DUF7490"/>
</dbReference>
<protein>
    <submittedName>
        <fullName evidence="5">PGF-CTERM sorting domain-containing protein</fullName>
    </submittedName>
</protein>
<feature type="transmembrane region" description="Helical" evidence="3">
    <location>
        <begin position="318"/>
        <end position="336"/>
    </location>
</feature>
<name>A0ABU2FAK9_9EURY</name>
<proteinExistence type="predicted"/>
<evidence type="ECO:0000256" key="3">
    <source>
        <dbReference type="SAM" id="Phobius"/>
    </source>
</evidence>
<dbReference type="Proteomes" id="UP001259659">
    <property type="component" value="Unassembled WGS sequence"/>
</dbReference>
<evidence type="ECO:0000256" key="1">
    <source>
        <dbReference type="ARBA" id="ARBA00022729"/>
    </source>
</evidence>
<accession>A0ABU2FAK9</accession>
<feature type="domain" description="DUF7490" evidence="4">
    <location>
        <begin position="166"/>
        <end position="270"/>
    </location>
</feature>
<keyword evidence="6" id="KW-1185">Reference proteome</keyword>
<dbReference type="Pfam" id="PF24318">
    <property type="entry name" value="DUF7490"/>
    <property type="match status" value="2"/>
</dbReference>
<feature type="region of interest" description="Disordered" evidence="2">
    <location>
        <begin position="277"/>
        <end position="317"/>
    </location>
</feature>
<evidence type="ECO:0000256" key="2">
    <source>
        <dbReference type="SAM" id="MobiDB-lite"/>
    </source>
</evidence>
<dbReference type="InterPro" id="IPR026371">
    <property type="entry name" value="PGF_CTERM"/>
</dbReference>
<comment type="caution">
    <text evidence="5">The sequence shown here is derived from an EMBL/GenBank/DDBJ whole genome shotgun (WGS) entry which is preliminary data.</text>
</comment>